<name>A0A9P0ZDG9_CUSEU</name>
<dbReference type="PANTHER" id="PTHR48449">
    <property type="entry name" value="DUF1985 DOMAIN-CONTAINING PROTEIN"/>
    <property type="match status" value="1"/>
</dbReference>
<dbReference type="PANTHER" id="PTHR48449:SF1">
    <property type="entry name" value="DUF1985 DOMAIN-CONTAINING PROTEIN"/>
    <property type="match status" value="1"/>
</dbReference>
<organism evidence="1 2">
    <name type="scientific">Cuscuta europaea</name>
    <name type="common">European dodder</name>
    <dbReference type="NCBI Taxonomy" id="41803"/>
    <lineage>
        <taxon>Eukaryota</taxon>
        <taxon>Viridiplantae</taxon>
        <taxon>Streptophyta</taxon>
        <taxon>Embryophyta</taxon>
        <taxon>Tracheophyta</taxon>
        <taxon>Spermatophyta</taxon>
        <taxon>Magnoliopsida</taxon>
        <taxon>eudicotyledons</taxon>
        <taxon>Gunneridae</taxon>
        <taxon>Pentapetalae</taxon>
        <taxon>asterids</taxon>
        <taxon>lamiids</taxon>
        <taxon>Solanales</taxon>
        <taxon>Convolvulaceae</taxon>
        <taxon>Cuscuteae</taxon>
        <taxon>Cuscuta</taxon>
        <taxon>Cuscuta subgen. Cuscuta</taxon>
    </lineage>
</organism>
<proteinExistence type="predicted"/>
<dbReference type="AlphaFoldDB" id="A0A9P0ZDG9"/>
<evidence type="ECO:0000313" key="2">
    <source>
        <dbReference type="Proteomes" id="UP001152484"/>
    </source>
</evidence>
<keyword evidence="2" id="KW-1185">Reference proteome</keyword>
<accession>A0A9P0ZDG9</accession>
<protein>
    <submittedName>
        <fullName evidence="1">Uncharacterized protein</fullName>
    </submittedName>
</protein>
<reference evidence="1" key="1">
    <citation type="submission" date="2022-07" db="EMBL/GenBank/DDBJ databases">
        <authorList>
            <person name="Macas J."/>
            <person name="Novak P."/>
            <person name="Neumann P."/>
        </authorList>
    </citation>
    <scope>NUCLEOTIDE SEQUENCE</scope>
</reference>
<dbReference type="Proteomes" id="UP001152484">
    <property type="component" value="Unassembled WGS sequence"/>
</dbReference>
<dbReference type="OrthoDB" id="1194650at2759"/>
<gene>
    <name evidence="1" type="ORF">CEURO_LOCUS13295</name>
</gene>
<evidence type="ECO:0000313" key="1">
    <source>
        <dbReference type="EMBL" id="CAH9096159.1"/>
    </source>
</evidence>
<dbReference type="EMBL" id="CAMAPE010000035">
    <property type="protein sequence ID" value="CAH9096159.1"/>
    <property type="molecule type" value="Genomic_DNA"/>
</dbReference>
<comment type="caution">
    <text evidence="1">The sequence shown here is derived from an EMBL/GenBank/DDBJ whole genome shotgun (WGS) entry which is preliminary data.</text>
</comment>
<sequence>MDLSNTVSVRINSKMTITRAFKKSVLLKLEDLRVNSYCNVAEVFKKIKTYLSTDELTEFKNTVFGWMLRIEDITWLSGQLILGLIGNFVTEVNGKTDDSVIRFNIKDSVISFQKHDLAVMCALKFGVVKPNISEELEGDIWTNYSGGKTTLTRADIQNALKNYKSTDDSRLTNDIKGIHTCLDYHSLQGSCGRQSMQ</sequence>